<dbReference type="PANTHER" id="PTHR43877">
    <property type="entry name" value="AMINOALKYLPHOSPHONATE N-ACETYLTRANSFERASE-RELATED-RELATED"/>
    <property type="match status" value="1"/>
</dbReference>
<keyword evidence="2" id="KW-0012">Acyltransferase</keyword>
<organism evidence="4 5">
    <name type="scientific">Marilutibacter penaei</name>
    <dbReference type="NCBI Taxonomy" id="2759900"/>
    <lineage>
        <taxon>Bacteria</taxon>
        <taxon>Pseudomonadati</taxon>
        <taxon>Pseudomonadota</taxon>
        <taxon>Gammaproteobacteria</taxon>
        <taxon>Lysobacterales</taxon>
        <taxon>Lysobacteraceae</taxon>
        <taxon>Marilutibacter</taxon>
    </lineage>
</organism>
<evidence type="ECO:0000256" key="2">
    <source>
        <dbReference type="ARBA" id="ARBA00023315"/>
    </source>
</evidence>
<dbReference type="PANTHER" id="PTHR43877:SF2">
    <property type="entry name" value="AMINOALKYLPHOSPHONATE N-ACETYLTRANSFERASE-RELATED"/>
    <property type="match status" value="1"/>
</dbReference>
<dbReference type="InterPro" id="IPR050832">
    <property type="entry name" value="Bact_Acetyltransf"/>
</dbReference>
<protein>
    <submittedName>
        <fullName evidence="4">GNAT family N-acetyltransferase</fullName>
    </submittedName>
</protein>
<dbReference type="RefSeq" id="WP_182670295.1">
    <property type="nucleotide sequence ID" value="NZ_JACHTE010000009.1"/>
</dbReference>
<dbReference type="CDD" id="cd04301">
    <property type="entry name" value="NAT_SF"/>
    <property type="match status" value="1"/>
</dbReference>
<gene>
    <name evidence="4" type="ORF">H4F99_13395</name>
</gene>
<comment type="caution">
    <text evidence="4">The sequence shown here is derived from an EMBL/GenBank/DDBJ whole genome shotgun (WGS) entry which is preliminary data.</text>
</comment>
<feature type="domain" description="N-acetyltransferase" evidence="3">
    <location>
        <begin position="7"/>
        <end position="157"/>
    </location>
</feature>
<name>A0A7W3U5X3_9GAMM</name>
<dbReference type="EMBL" id="JACHTE010000009">
    <property type="protein sequence ID" value="MBB1089473.1"/>
    <property type="molecule type" value="Genomic_DNA"/>
</dbReference>
<dbReference type="AlphaFoldDB" id="A0A7W3U5X3"/>
<dbReference type="InterPro" id="IPR000182">
    <property type="entry name" value="GNAT_dom"/>
</dbReference>
<evidence type="ECO:0000313" key="5">
    <source>
        <dbReference type="Proteomes" id="UP000552587"/>
    </source>
</evidence>
<dbReference type="SUPFAM" id="SSF55729">
    <property type="entry name" value="Acyl-CoA N-acyltransferases (Nat)"/>
    <property type="match status" value="1"/>
</dbReference>
<dbReference type="InterPro" id="IPR016181">
    <property type="entry name" value="Acyl_CoA_acyltransferase"/>
</dbReference>
<proteinExistence type="predicted"/>
<dbReference type="PROSITE" id="PS51186">
    <property type="entry name" value="GNAT"/>
    <property type="match status" value="1"/>
</dbReference>
<sequence length="157" mass="16927">MADTDVTALRVAGPEDDAFILGFVERFSDFPLPAGRTRDTVNAGVRADLEAQVRGRPAASHFFIVERAGERAGFIHLVMATDFFGGAPTCHVSDLAVSPGHEGQGLATRMLAHAEAFARERGCARLTLSVFPGNERALRLYRANGFVDDLVKMGKPL</sequence>
<dbReference type="GO" id="GO:0016747">
    <property type="term" value="F:acyltransferase activity, transferring groups other than amino-acyl groups"/>
    <property type="evidence" value="ECO:0007669"/>
    <property type="project" value="InterPro"/>
</dbReference>
<evidence type="ECO:0000256" key="1">
    <source>
        <dbReference type="ARBA" id="ARBA00022679"/>
    </source>
</evidence>
<dbReference type="Pfam" id="PF00583">
    <property type="entry name" value="Acetyltransf_1"/>
    <property type="match status" value="1"/>
</dbReference>
<keyword evidence="1 4" id="KW-0808">Transferase</keyword>
<dbReference type="Proteomes" id="UP000552587">
    <property type="component" value="Unassembled WGS sequence"/>
</dbReference>
<reference evidence="4 5" key="1">
    <citation type="submission" date="2020-07" db="EMBL/GenBank/DDBJ databases">
        <authorList>
            <person name="Xu S."/>
            <person name="Li A."/>
        </authorList>
    </citation>
    <scope>NUCLEOTIDE SEQUENCE [LARGE SCALE GENOMIC DNA]</scope>
    <source>
        <strain evidence="4 5">SG-8</strain>
    </source>
</reference>
<dbReference type="Gene3D" id="3.40.630.30">
    <property type="match status" value="1"/>
</dbReference>
<evidence type="ECO:0000259" key="3">
    <source>
        <dbReference type="PROSITE" id="PS51186"/>
    </source>
</evidence>
<evidence type="ECO:0000313" key="4">
    <source>
        <dbReference type="EMBL" id="MBB1089473.1"/>
    </source>
</evidence>
<accession>A0A7W3U5X3</accession>
<keyword evidence="5" id="KW-1185">Reference proteome</keyword>